<accession>A0AAD7WYC4</accession>
<feature type="compositionally biased region" description="Low complexity" evidence="1">
    <location>
        <begin position="114"/>
        <end position="128"/>
    </location>
</feature>
<gene>
    <name evidence="2" type="ORF">AAFF_G00081890</name>
</gene>
<reference evidence="2" key="1">
    <citation type="journal article" date="2023" name="Science">
        <title>Genome structures resolve the early diversification of teleost fishes.</title>
        <authorList>
            <person name="Parey E."/>
            <person name="Louis A."/>
            <person name="Montfort J."/>
            <person name="Bouchez O."/>
            <person name="Roques C."/>
            <person name="Iampietro C."/>
            <person name="Lluch J."/>
            <person name="Castinel A."/>
            <person name="Donnadieu C."/>
            <person name="Desvignes T."/>
            <person name="Floi Bucao C."/>
            <person name="Jouanno E."/>
            <person name="Wen M."/>
            <person name="Mejri S."/>
            <person name="Dirks R."/>
            <person name="Jansen H."/>
            <person name="Henkel C."/>
            <person name="Chen W.J."/>
            <person name="Zahm M."/>
            <person name="Cabau C."/>
            <person name="Klopp C."/>
            <person name="Thompson A.W."/>
            <person name="Robinson-Rechavi M."/>
            <person name="Braasch I."/>
            <person name="Lecointre G."/>
            <person name="Bobe J."/>
            <person name="Postlethwait J.H."/>
            <person name="Berthelot C."/>
            <person name="Roest Crollius H."/>
            <person name="Guiguen Y."/>
        </authorList>
    </citation>
    <scope>NUCLEOTIDE SEQUENCE</scope>
    <source>
        <strain evidence="2">NC1722</strain>
    </source>
</reference>
<evidence type="ECO:0000313" key="2">
    <source>
        <dbReference type="EMBL" id="KAJ8413682.1"/>
    </source>
</evidence>
<protein>
    <submittedName>
        <fullName evidence="2">Uncharacterized protein</fullName>
    </submittedName>
</protein>
<evidence type="ECO:0000313" key="3">
    <source>
        <dbReference type="Proteomes" id="UP001221898"/>
    </source>
</evidence>
<comment type="caution">
    <text evidence="2">The sequence shown here is derived from an EMBL/GenBank/DDBJ whole genome shotgun (WGS) entry which is preliminary data.</text>
</comment>
<organism evidence="2 3">
    <name type="scientific">Aldrovandia affinis</name>
    <dbReference type="NCBI Taxonomy" id="143900"/>
    <lineage>
        <taxon>Eukaryota</taxon>
        <taxon>Metazoa</taxon>
        <taxon>Chordata</taxon>
        <taxon>Craniata</taxon>
        <taxon>Vertebrata</taxon>
        <taxon>Euteleostomi</taxon>
        <taxon>Actinopterygii</taxon>
        <taxon>Neopterygii</taxon>
        <taxon>Teleostei</taxon>
        <taxon>Notacanthiformes</taxon>
        <taxon>Halosauridae</taxon>
        <taxon>Aldrovandia</taxon>
    </lineage>
</organism>
<keyword evidence="3" id="KW-1185">Reference proteome</keyword>
<feature type="region of interest" description="Disordered" evidence="1">
    <location>
        <begin position="95"/>
        <end position="183"/>
    </location>
</feature>
<name>A0AAD7WYC4_9TELE</name>
<dbReference type="Proteomes" id="UP001221898">
    <property type="component" value="Unassembled WGS sequence"/>
</dbReference>
<feature type="compositionally biased region" description="Basic and acidic residues" evidence="1">
    <location>
        <begin position="95"/>
        <end position="108"/>
    </location>
</feature>
<feature type="compositionally biased region" description="Basic and acidic residues" evidence="1">
    <location>
        <begin position="143"/>
        <end position="156"/>
    </location>
</feature>
<proteinExistence type="predicted"/>
<dbReference type="AlphaFoldDB" id="A0AAD7WYC4"/>
<sequence length="183" mass="19666">MQHRSPRRAGVPSFPWLRVPNSITAVPLAGGAESRHCNPPAGLHQSTAHLPAVRRDINRPGNSATAEQSTAHRIACHPSFEKLMPLVRLPEIALDRVRRPSERGETSGRRGATLAAARFRRPSAASLSSRRRPAGPGATGKASGREGARAKGERTVRGRGFTSREAPPDTVTQCRPAAHADIY</sequence>
<dbReference type="EMBL" id="JAINUG010000015">
    <property type="protein sequence ID" value="KAJ8413682.1"/>
    <property type="molecule type" value="Genomic_DNA"/>
</dbReference>
<evidence type="ECO:0000256" key="1">
    <source>
        <dbReference type="SAM" id="MobiDB-lite"/>
    </source>
</evidence>